<dbReference type="AlphaFoldDB" id="A0A1H0T4A6"/>
<name>A0A1H0T4A6_9PSEU</name>
<accession>A0A1H0T4A6</accession>
<dbReference type="SUPFAM" id="SSF52540">
    <property type="entry name" value="P-loop containing nucleoside triphosphate hydrolases"/>
    <property type="match status" value="1"/>
</dbReference>
<gene>
    <name evidence="1" type="ORF">SAMN05192558_109253</name>
</gene>
<evidence type="ECO:0000313" key="2">
    <source>
        <dbReference type="Proteomes" id="UP000199651"/>
    </source>
</evidence>
<evidence type="ECO:0000313" key="1">
    <source>
        <dbReference type="EMBL" id="SDP48665.1"/>
    </source>
</evidence>
<dbReference type="Proteomes" id="UP000199651">
    <property type="component" value="Unassembled WGS sequence"/>
</dbReference>
<organism evidence="1 2">
    <name type="scientific">Actinokineospora alba</name>
    <dbReference type="NCBI Taxonomy" id="504798"/>
    <lineage>
        <taxon>Bacteria</taxon>
        <taxon>Bacillati</taxon>
        <taxon>Actinomycetota</taxon>
        <taxon>Actinomycetes</taxon>
        <taxon>Pseudonocardiales</taxon>
        <taxon>Pseudonocardiaceae</taxon>
        <taxon>Actinokineospora</taxon>
    </lineage>
</organism>
<reference evidence="2" key="1">
    <citation type="submission" date="2016-10" db="EMBL/GenBank/DDBJ databases">
        <authorList>
            <person name="Varghese N."/>
            <person name="Submissions S."/>
        </authorList>
    </citation>
    <scope>NUCLEOTIDE SEQUENCE [LARGE SCALE GENOMIC DNA]</scope>
    <source>
        <strain evidence="2">IBRC-M 10655</strain>
    </source>
</reference>
<keyword evidence="1" id="KW-0418">Kinase</keyword>
<dbReference type="STRING" id="504798.SAMN05421871_111121"/>
<protein>
    <submittedName>
        <fullName evidence="1">Cytidylate kinase</fullName>
    </submittedName>
</protein>
<dbReference type="GO" id="GO:0016301">
    <property type="term" value="F:kinase activity"/>
    <property type="evidence" value="ECO:0007669"/>
    <property type="project" value="UniProtKB-KW"/>
</dbReference>
<proteinExistence type="predicted"/>
<sequence length="181" mass="19674">MSLAGDILAAPARLGAVRLVAVDGPTGAGKSTVAARLADDLRTRSVVTTVVPTDHFATWDDPVAWWPRLVEGVLNPLENGVPGAYQRTEWPGGVPSPGAWITVEVPEVLIVEGVSSGRRSVHPRLSRLIWVEFGDFATRLERSVARDGESSRAELVRWQAFEAGWFAVDHTRARACVRVRS</sequence>
<dbReference type="InterPro" id="IPR027417">
    <property type="entry name" value="P-loop_NTPase"/>
</dbReference>
<keyword evidence="2" id="KW-1185">Reference proteome</keyword>
<dbReference type="EMBL" id="FNJB01000009">
    <property type="protein sequence ID" value="SDP48665.1"/>
    <property type="molecule type" value="Genomic_DNA"/>
</dbReference>
<dbReference type="Gene3D" id="3.40.50.300">
    <property type="entry name" value="P-loop containing nucleotide triphosphate hydrolases"/>
    <property type="match status" value="1"/>
</dbReference>
<dbReference type="RefSeq" id="WP_228770091.1">
    <property type="nucleotide sequence ID" value="NZ_FNDV01000011.1"/>
</dbReference>
<keyword evidence="1" id="KW-0808">Transferase</keyword>